<sequence>MLAMVAVRLRGCRWRRLQQGCVCNRRKIGSGVHDYCREGKQRYGVRDGCCHVQFVAGRDQDSWQRTIVTGCDVNRLQRKIAVGSFLPQGSLLAAIKEDGSERLLLTAFSKRHGFWSFYQIYDVDTEDGSRLMDLRLGGRQWMKATSKAIAGITWKMKETSKAIVGIAWKMKAAEMATRQEKHRSDIR</sequence>
<dbReference type="Proteomes" id="UP000290560">
    <property type="component" value="Unassembled WGS sequence"/>
</dbReference>
<protein>
    <submittedName>
        <fullName evidence="1">Uncharacterized protein</fullName>
    </submittedName>
</protein>
<gene>
    <name evidence="1" type="ORF">BHM03_00015603</name>
</gene>
<proteinExistence type="predicted"/>
<accession>A0A445MEI5</accession>
<organism evidence="1">
    <name type="scientific">Ensete ventricosum</name>
    <name type="common">Abyssinian banana</name>
    <name type="synonym">Musa ensete</name>
    <dbReference type="NCBI Taxonomy" id="4639"/>
    <lineage>
        <taxon>Eukaryota</taxon>
        <taxon>Viridiplantae</taxon>
        <taxon>Streptophyta</taxon>
        <taxon>Embryophyta</taxon>
        <taxon>Tracheophyta</taxon>
        <taxon>Spermatophyta</taxon>
        <taxon>Magnoliopsida</taxon>
        <taxon>Liliopsida</taxon>
        <taxon>Zingiberales</taxon>
        <taxon>Musaceae</taxon>
        <taxon>Ensete</taxon>
    </lineage>
</organism>
<reference evidence="1" key="1">
    <citation type="journal article" date="2018" name="Data Brief">
        <title>Genome sequence data from 17 accessions of Ensete ventricosum, a staple food crop for millions in Ethiopia.</title>
        <authorList>
            <person name="Yemataw Z."/>
            <person name="Muzemil S."/>
            <person name="Ambachew D."/>
            <person name="Tripathi L."/>
            <person name="Tesfaye K."/>
            <person name="Chala A."/>
            <person name="Farbos A."/>
            <person name="O'Neill P."/>
            <person name="Moore K."/>
            <person name="Grant M."/>
            <person name="Studholme D.J."/>
        </authorList>
    </citation>
    <scope>NUCLEOTIDE SEQUENCE [LARGE SCALE GENOMIC DNA]</scope>
    <source>
        <tissue evidence="1">Leaf</tissue>
    </source>
</reference>
<name>A0A445MEI5_ENSVE</name>
<dbReference type="AlphaFoldDB" id="A0A445MEI5"/>
<evidence type="ECO:0000313" key="1">
    <source>
        <dbReference type="EMBL" id="RZR72667.1"/>
    </source>
</evidence>
<dbReference type="EMBL" id="KV875734">
    <property type="protein sequence ID" value="RZR72667.1"/>
    <property type="molecule type" value="Genomic_DNA"/>
</dbReference>